<reference evidence="1" key="1">
    <citation type="submission" date="2022-12" db="EMBL/GenBank/DDBJ databases">
        <authorList>
            <person name="Petersen C."/>
        </authorList>
    </citation>
    <scope>NUCLEOTIDE SEQUENCE</scope>
    <source>
        <strain evidence="1">IBT 29677</strain>
    </source>
</reference>
<protein>
    <submittedName>
        <fullName evidence="1">Uncharacterized protein</fullName>
    </submittedName>
</protein>
<dbReference type="GeneID" id="81364275"/>
<comment type="caution">
    <text evidence="1">The sequence shown here is derived from an EMBL/GenBank/DDBJ whole genome shotgun (WGS) entry which is preliminary data.</text>
</comment>
<gene>
    <name evidence="1" type="ORF">N7509_000658</name>
</gene>
<proteinExistence type="predicted"/>
<name>A0A9X0BE99_9EURO</name>
<dbReference type="RefSeq" id="XP_056493877.1">
    <property type="nucleotide sequence ID" value="XM_056625295.1"/>
</dbReference>
<keyword evidence="2" id="KW-1185">Reference proteome</keyword>
<sequence>MAAGIYRKLVRSFKPFSTDEIPSTLLGDYHVRNEGYRPSNVQRLYTVIEKDINIVAQHVVVEKQVTRYNPAVFDTLNKDFHAGRKLNCQARFMIFKTIEEPTKYLLSRENWPLECIASIDGSTVHWPLRSEFSLLF</sequence>
<evidence type="ECO:0000313" key="2">
    <source>
        <dbReference type="Proteomes" id="UP001147747"/>
    </source>
</evidence>
<dbReference type="Proteomes" id="UP001147747">
    <property type="component" value="Unassembled WGS sequence"/>
</dbReference>
<accession>A0A9X0BE99</accession>
<evidence type="ECO:0000313" key="1">
    <source>
        <dbReference type="EMBL" id="KAJ5414031.1"/>
    </source>
</evidence>
<reference evidence="1" key="2">
    <citation type="journal article" date="2023" name="IMA Fungus">
        <title>Comparative genomic study of the Penicillium genus elucidates a diverse pangenome and 15 lateral gene transfer events.</title>
        <authorList>
            <person name="Petersen C."/>
            <person name="Sorensen T."/>
            <person name="Nielsen M.R."/>
            <person name="Sondergaard T.E."/>
            <person name="Sorensen J.L."/>
            <person name="Fitzpatrick D.A."/>
            <person name="Frisvad J.C."/>
            <person name="Nielsen K.L."/>
        </authorList>
    </citation>
    <scope>NUCLEOTIDE SEQUENCE</scope>
    <source>
        <strain evidence="1">IBT 29677</strain>
    </source>
</reference>
<organism evidence="1 2">
    <name type="scientific">Penicillium cosmopolitanum</name>
    <dbReference type="NCBI Taxonomy" id="1131564"/>
    <lineage>
        <taxon>Eukaryota</taxon>
        <taxon>Fungi</taxon>
        <taxon>Dikarya</taxon>
        <taxon>Ascomycota</taxon>
        <taxon>Pezizomycotina</taxon>
        <taxon>Eurotiomycetes</taxon>
        <taxon>Eurotiomycetidae</taxon>
        <taxon>Eurotiales</taxon>
        <taxon>Aspergillaceae</taxon>
        <taxon>Penicillium</taxon>
    </lineage>
</organism>
<dbReference type="EMBL" id="JAPZBU010000003">
    <property type="protein sequence ID" value="KAJ5414031.1"/>
    <property type="molecule type" value="Genomic_DNA"/>
</dbReference>
<dbReference type="AlphaFoldDB" id="A0A9X0BE99"/>